<accession>A0A5P8P1F6</accession>
<protein>
    <submittedName>
        <fullName evidence="3">SH3 domain-containing protein</fullName>
    </submittedName>
</protein>
<feature type="domain" description="SH3b" evidence="2">
    <location>
        <begin position="19"/>
        <end position="91"/>
    </location>
</feature>
<dbReference type="SMART" id="SM00287">
    <property type="entry name" value="SH3b"/>
    <property type="match status" value="1"/>
</dbReference>
<evidence type="ECO:0000256" key="1">
    <source>
        <dbReference type="SAM" id="SignalP"/>
    </source>
</evidence>
<dbReference type="Proteomes" id="UP000326944">
    <property type="component" value="Chromosome"/>
</dbReference>
<keyword evidence="1" id="KW-0732">Signal</keyword>
<gene>
    <name evidence="3" type="ORF">FJR48_07025</name>
</gene>
<dbReference type="RefSeq" id="WP_152307440.1">
    <property type="nucleotide sequence ID" value="NZ_CP043617.1"/>
</dbReference>
<keyword evidence="4" id="KW-1185">Reference proteome</keyword>
<feature type="signal peptide" evidence="1">
    <location>
        <begin position="1"/>
        <end position="19"/>
    </location>
</feature>
<sequence length="179" mass="20278">MLKKTIALAMLFIGVFAYAQSMYVISDDLNVRLLPSKYGKKTSVLLKGQRVDVYETKNGWARVTEYYDGYSEEVNGRVARWVYAKYLSNTKPKKKIIKSNSPVAKALEASDDYEKYHESFISASEQLIKNGTCTIKNFNEQGGWARSTTRGKGVYFTYCGGMRLSNKVYINVVTGKISR</sequence>
<dbReference type="EMBL" id="CP043617">
    <property type="protein sequence ID" value="QFR49496.1"/>
    <property type="molecule type" value="Genomic_DNA"/>
</dbReference>
<feature type="chain" id="PRO_5024861656" evidence="1">
    <location>
        <begin position="20"/>
        <end position="179"/>
    </location>
</feature>
<dbReference type="InterPro" id="IPR003646">
    <property type="entry name" value="SH3-like_bac-type"/>
</dbReference>
<evidence type="ECO:0000259" key="2">
    <source>
        <dbReference type="PROSITE" id="PS51781"/>
    </source>
</evidence>
<name>A0A5P8P1F6_9BACT</name>
<dbReference type="Gene3D" id="2.30.30.40">
    <property type="entry name" value="SH3 Domains"/>
    <property type="match status" value="1"/>
</dbReference>
<dbReference type="Pfam" id="PF08239">
    <property type="entry name" value="SH3_3"/>
    <property type="match status" value="1"/>
</dbReference>
<evidence type="ECO:0000313" key="4">
    <source>
        <dbReference type="Proteomes" id="UP000326944"/>
    </source>
</evidence>
<reference evidence="3 4" key="1">
    <citation type="submission" date="2019-09" db="EMBL/GenBank/DDBJ databases">
        <title>Sulfurimonas gotlandica sp. nov., a chemoautotrophic and psychrotolerant epsilonproteobacterium isolated from a pelagic redoxcline, and an emended description of the genus Sulfurimonas.</title>
        <authorList>
            <person name="Wang S."/>
            <person name="Jiang L."/>
            <person name="Shao S."/>
        </authorList>
    </citation>
    <scope>NUCLEOTIDE SEQUENCE [LARGE SCALE GENOMIC DNA]</scope>
    <source>
        <strain evidence="3 4">GYSZ_1</strain>
    </source>
</reference>
<dbReference type="OrthoDB" id="5459427at2"/>
<evidence type="ECO:0000313" key="3">
    <source>
        <dbReference type="EMBL" id="QFR49496.1"/>
    </source>
</evidence>
<dbReference type="KEGG" id="sulg:FJR48_07025"/>
<dbReference type="PROSITE" id="PS51781">
    <property type="entry name" value="SH3B"/>
    <property type="match status" value="1"/>
</dbReference>
<proteinExistence type="predicted"/>
<organism evidence="3 4">
    <name type="scientific">Sulfurimonas lithotrophica</name>
    <dbReference type="NCBI Taxonomy" id="2590022"/>
    <lineage>
        <taxon>Bacteria</taxon>
        <taxon>Pseudomonadati</taxon>
        <taxon>Campylobacterota</taxon>
        <taxon>Epsilonproteobacteria</taxon>
        <taxon>Campylobacterales</taxon>
        <taxon>Sulfurimonadaceae</taxon>
        <taxon>Sulfurimonas</taxon>
    </lineage>
</organism>
<dbReference type="AlphaFoldDB" id="A0A5P8P1F6"/>